<dbReference type="OrthoDB" id="5081644at2"/>
<comment type="caution">
    <text evidence="2">The sequence shown here is derived from an EMBL/GenBank/DDBJ whole genome shotgun (WGS) entry which is preliminary data.</text>
</comment>
<keyword evidence="1" id="KW-0812">Transmembrane</keyword>
<evidence type="ECO:0000313" key="3">
    <source>
        <dbReference type="Proteomes" id="UP000262172"/>
    </source>
</evidence>
<gene>
    <name evidence="2" type="ORF">DY023_02050</name>
</gene>
<dbReference type="EMBL" id="QUAB01000013">
    <property type="protein sequence ID" value="REJ08070.1"/>
    <property type="molecule type" value="Genomic_DNA"/>
</dbReference>
<sequence>MYMSAELIATLSAFITLGVGMFAGFAWMLHRMDTLEGKLTARIDEKTDGLDTKLGARIDALDTKLDSVDNRLGARIDALEAKLDAVDGRLSARIESVQSELVEVKIAIARIEPPRHLIVAR</sequence>
<evidence type="ECO:0000256" key="1">
    <source>
        <dbReference type="SAM" id="Phobius"/>
    </source>
</evidence>
<dbReference type="AlphaFoldDB" id="A0A371NXN7"/>
<name>A0A371NXN7_9MICO</name>
<protein>
    <submittedName>
        <fullName evidence="2">Response regulator</fullName>
    </submittedName>
</protein>
<reference evidence="2 3" key="1">
    <citation type="submission" date="2018-08" db="EMBL/GenBank/DDBJ databases">
        <title>Isolation, diversity and antifungal activity of Actinobacteria from cow dung.</title>
        <authorList>
            <person name="Ling L."/>
        </authorList>
    </citation>
    <scope>NUCLEOTIDE SEQUENCE [LARGE SCALE GENOMIC DNA]</scope>
    <source>
        <strain evidence="2 3">NEAU-LLE</strain>
    </source>
</reference>
<keyword evidence="1" id="KW-1133">Transmembrane helix</keyword>
<organism evidence="2 3">
    <name type="scientific">Microbacterium bovistercoris</name>
    <dbReference type="NCBI Taxonomy" id="2293570"/>
    <lineage>
        <taxon>Bacteria</taxon>
        <taxon>Bacillati</taxon>
        <taxon>Actinomycetota</taxon>
        <taxon>Actinomycetes</taxon>
        <taxon>Micrococcales</taxon>
        <taxon>Microbacteriaceae</taxon>
        <taxon>Microbacterium</taxon>
    </lineage>
</organism>
<dbReference type="Gene3D" id="1.20.1270.70">
    <property type="entry name" value="Designed single chain three-helix bundle"/>
    <property type="match status" value="1"/>
</dbReference>
<proteinExistence type="predicted"/>
<dbReference type="Proteomes" id="UP000262172">
    <property type="component" value="Unassembled WGS sequence"/>
</dbReference>
<keyword evidence="1" id="KW-0472">Membrane</keyword>
<evidence type="ECO:0000313" key="2">
    <source>
        <dbReference type="EMBL" id="REJ08070.1"/>
    </source>
</evidence>
<accession>A0A371NXN7</accession>
<keyword evidence="3" id="KW-1185">Reference proteome</keyword>
<dbReference type="RefSeq" id="WP_116240682.1">
    <property type="nucleotide sequence ID" value="NZ_QUAB01000013.1"/>
</dbReference>
<feature type="transmembrane region" description="Helical" evidence="1">
    <location>
        <begin position="6"/>
        <end position="29"/>
    </location>
</feature>